<gene>
    <name evidence="3" type="primary">LOC110784334</name>
</gene>
<dbReference type="AlphaFoldDB" id="A0A9R0JRN3"/>
<evidence type="ECO:0000313" key="2">
    <source>
        <dbReference type="Proteomes" id="UP000813463"/>
    </source>
</evidence>
<name>A0A9R0JRN3_SPIOL</name>
<feature type="region of interest" description="Disordered" evidence="1">
    <location>
        <begin position="41"/>
        <end position="67"/>
    </location>
</feature>
<proteinExistence type="predicted"/>
<protein>
    <submittedName>
        <fullName evidence="3">Uncharacterized protein isoform X1</fullName>
    </submittedName>
</protein>
<feature type="compositionally biased region" description="Basic and acidic residues" evidence="1">
    <location>
        <begin position="93"/>
        <end position="123"/>
    </location>
</feature>
<evidence type="ECO:0000313" key="3">
    <source>
        <dbReference type="RefSeq" id="XP_021844464.2"/>
    </source>
</evidence>
<feature type="compositionally biased region" description="Acidic residues" evidence="1">
    <location>
        <begin position="43"/>
        <end position="54"/>
    </location>
</feature>
<keyword evidence="2" id="KW-1185">Reference proteome</keyword>
<dbReference type="Proteomes" id="UP000813463">
    <property type="component" value="Chromosome 6"/>
</dbReference>
<dbReference type="GeneID" id="110784334"/>
<evidence type="ECO:0000256" key="1">
    <source>
        <dbReference type="SAM" id="MobiDB-lite"/>
    </source>
</evidence>
<organism evidence="2 3">
    <name type="scientific">Spinacia oleracea</name>
    <name type="common">Spinach</name>
    <dbReference type="NCBI Taxonomy" id="3562"/>
    <lineage>
        <taxon>Eukaryota</taxon>
        <taxon>Viridiplantae</taxon>
        <taxon>Streptophyta</taxon>
        <taxon>Embryophyta</taxon>
        <taxon>Tracheophyta</taxon>
        <taxon>Spermatophyta</taxon>
        <taxon>Magnoliopsida</taxon>
        <taxon>eudicotyledons</taxon>
        <taxon>Gunneridae</taxon>
        <taxon>Pentapetalae</taxon>
        <taxon>Caryophyllales</taxon>
        <taxon>Chenopodiaceae</taxon>
        <taxon>Chenopodioideae</taxon>
        <taxon>Anserineae</taxon>
        <taxon>Spinacia</taxon>
    </lineage>
</organism>
<reference evidence="3" key="2">
    <citation type="submission" date="2025-08" db="UniProtKB">
        <authorList>
            <consortium name="RefSeq"/>
        </authorList>
    </citation>
    <scope>IDENTIFICATION</scope>
    <source>
        <tissue evidence="3">Leaf</tissue>
    </source>
</reference>
<feature type="region of interest" description="Disordered" evidence="1">
    <location>
        <begin position="86"/>
        <end position="126"/>
    </location>
</feature>
<reference evidence="2" key="1">
    <citation type="journal article" date="2021" name="Nat. Commun.">
        <title>Genomic analyses provide insights into spinach domestication and the genetic basis of agronomic traits.</title>
        <authorList>
            <person name="Cai X."/>
            <person name="Sun X."/>
            <person name="Xu C."/>
            <person name="Sun H."/>
            <person name="Wang X."/>
            <person name="Ge C."/>
            <person name="Zhang Z."/>
            <person name="Wang Q."/>
            <person name="Fei Z."/>
            <person name="Jiao C."/>
            <person name="Wang Q."/>
        </authorList>
    </citation>
    <scope>NUCLEOTIDE SEQUENCE [LARGE SCALE GENOMIC DNA]</scope>
    <source>
        <strain evidence="2">cv. Varoflay</strain>
    </source>
</reference>
<accession>A0A9R0JRN3</accession>
<sequence length="149" mass="16485">MDKLVQAAVQKTEEENFDLSDSEYFGVWVDDSVEPFLVVPETPMDDVSDPETPIDDVNNPESPMADLYDPMVVPDTPDRGIAMTLSFSRKRKGNGDKVESSKSKGNGDGKDKVESSKRGKVSNDDVFEMLKGYVPSLERHMMGDSSDSE</sequence>
<dbReference type="RefSeq" id="XP_021844464.2">
    <property type="nucleotide sequence ID" value="XM_021988772.2"/>
</dbReference>
<dbReference type="KEGG" id="soe:110784334"/>